<dbReference type="InterPro" id="IPR025958">
    <property type="entry name" value="SID1_TM_fam"/>
</dbReference>
<feature type="transmembrane region" description="Helical" evidence="9">
    <location>
        <begin position="636"/>
        <end position="657"/>
    </location>
</feature>
<evidence type="ECO:0000256" key="10">
    <source>
        <dbReference type="SAM" id="SignalP"/>
    </source>
</evidence>
<sequence>MIGCLVLVLLLAPAYAVTEAELDKDYTGSVSVNQTDEYDFSLNETSVQEYVIRVHVLNRQPQKNSPLLIVIKQQQHVLSFEVPAIVNEIISHSNVSRTLCPISVTPDKIATLIIGISSFTSEPIPYMVRAEWVRNFDLKLKETRGFQVYPAQPMLLRYQFTQDLDSVAVRIVSPDDVCMTLSIQPMQCPWESGTRFGREQGPYQTVTSLGVISINKLQYEDGFFVLLTLEPTDYICKGIEKLIPIPTVEIYRRIEPNNRTKAVTVTLQPTPNRWFYIFPVFGAITFFLLFYVAAILILCIYDRYEKRRFALVRCQADLFVESSSTRTVYGSMSTRQPISSRTPTHSLFPNMPDSSAQPDQTHCMARSWHSDETETRPQRRLSIAGSVSPLPHSADSECALTVPVHGSRSCELYPSPPEPANPVLIENQPSPTAMPGDEQEADFIGDSTTAIQPKSSKPSRPSKTRRRIPKFARPTSCVTRPFDHPSSGDEEPTTEFHSDLGSNVPPPNANRSTTIPSLIDLSRKPYTQLNRKYLLYFWFLIIVSIFYGLPAVQLIMIYQKTLIETGNEDLCYYNFECARPLGIFTAFNNIISNVGYVMLGLLFLALTARRDLIHRRALKLRPAQTQTRGVPQHYGLYYSMGLALTMEGIMSACYHMCPSFSNFQFDTAYMYILAMLIMLKIYQTRHPDVNATAHSAYMVMAVVIFLGVTGVIYGSETFWIAFTVFFLLMSVVLTAEIYYMGHWNIDLCLPRRLYSLIQSDGIHCLRPMYLERMLLLLIANVINFALAGYGIVARPRNFSSFLLTIFMVNMLVYTMFYILMKLRNRERFLPLPVVFMLFAIVSWTVSIYFFFSRLTTWEVTPAQSRALNQPCLLLSFYDAHDIWHFMSAISMFFSFLMLMNLDDDLADHPRDQIPVF</sequence>
<feature type="transmembrane region" description="Helical" evidence="9">
    <location>
        <begin position="274"/>
        <end position="301"/>
    </location>
</feature>
<feature type="transmembrane region" description="Helical" evidence="9">
    <location>
        <begin position="882"/>
        <end position="901"/>
    </location>
</feature>
<evidence type="ECO:0000256" key="1">
    <source>
        <dbReference type="ARBA" id="ARBA00004141"/>
    </source>
</evidence>
<evidence type="ECO:0000256" key="9">
    <source>
        <dbReference type="SAM" id="Phobius"/>
    </source>
</evidence>
<accession>A0A4E0RIY9</accession>
<feature type="region of interest" description="Disordered" evidence="8">
    <location>
        <begin position="410"/>
        <end position="513"/>
    </location>
</feature>
<gene>
    <name evidence="11" type="ORF">D915_001470</name>
</gene>
<reference evidence="11" key="1">
    <citation type="submission" date="2019-03" db="EMBL/GenBank/DDBJ databases">
        <title>Improved annotation for the trematode Fasciola hepatica.</title>
        <authorList>
            <person name="Choi Y.-J."/>
            <person name="Martin J."/>
            <person name="Mitreva M."/>
        </authorList>
    </citation>
    <scope>NUCLEOTIDE SEQUENCE [LARGE SCALE GENOMIC DNA]</scope>
</reference>
<feature type="compositionally biased region" description="Basic and acidic residues" evidence="8">
    <location>
        <begin position="368"/>
        <end position="377"/>
    </location>
</feature>
<dbReference type="PANTHER" id="PTHR12185">
    <property type="entry name" value="SID1 TRANSMEMBRANE FAMILY MEMEBER"/>
    <property type="match status" value="1"/>
</dbReference>
<feature type="transmembrane region" description="Helical" evidence="9">
    <location>
        <begin position="719"/>
        <end position="741"/>
    </location>
</feature>
<feature type="region of interest" description="Disordered" evidence="8">
    <location>
        <begin position="331"/>
        <end position="379"/>
    </location>
</feature>
<proteinExistence type="inferred from homology"/>
<feature type="signal peptide" evidence="10">
    <location>
        <begin position="1"/>
        <end position="16"/>
    </location>
</feature>
<dbReference type="GO" id="GO:0051033">
    <property type="term" value="F:RNA transmembrane transporter activity"/>
    <property type="evidence" value="ECO:0007669"/>
    <property type="project" value="TreeGrafter"/>
</dbReference>
<name>A0A4E0RIY9_FASHE</name>
<evidence type="ECO:0000256" key="7">
    <source>
        <dbReference type="ARBA" id="ARBA00023180"/>
    </source>
</evidence>
<feature type="transmembrane region" description="Helical" evidence="9">
    <location>
        <begin position="798"/>
        <end position="819"/>
    </location>
</feature>
<evidence type="ECO:0000256" key="6">
    <source>
        <dbReference type="ARBA" id="ARBA00023136"/>
    </source>
</evidence>
<keyword evidence="7" id="KW-0325">Glycoprotein</keyword>
<feature type="transmembrane region" description="Helical" evidence="9">
    <location>
        <begin position="590"/>
        <end position="608"/>
    </location>
</feature>
<feature type="transmembrane region" description="Helical" evidence="9">
    <location>
        <begin position="663"/>
        <end position="682"/>
    </location>
</feature>
<feature type="transmembrane region" description="Helical" evidence="9">
    <location>
        <begin position="694"/>
        <end position="713"/>
    </location>
</feature>
<comment type="caution">
    <text evidence="11">The sequence shown here is derived from an EMBL/GenBank/DDBJ whole genome shotgun (WGS) entry which is preliminary data.</text>
</comment>
<dbReference type="Proteomes" id="UP000230066">
    <property type="component" value="Unassembled WGS sequence"/>
</dbReference>
<feature type="compositionally biased region" description="Basic residues" evidence="8">
    <location>
        <begin position="460"/>
        <end position="470"/>
    </location>
</feature>
<comment type="similarity">
    <text evidence="2">Belongs to the SID1 family.</text>
</comment>
<evidence type="ECO:0000313" key="12">
    <source>
        <dbReference type="Proteomes" id="UP000230066"/>
    </source>
</evidence>
<dbReference type="GO" id="GO:0003725">
    <property type="term" value="F:double-stranded RNA binding"/>
    <property type="evidence" value="ECO:0007669"/>
    <property type="project" value="TreeGrafter"/>
</dbReference>
<evidence type="ECO:0000256" key="2">
    <source>
        <dbReference type="ARBA" id="ARBA00006618"/>
    </source>
</evidence>
<dbReference type="Pfam" id="PF13965">
    <property type="entry name" value="SID-1_RNA_chan"/>
    <property type="match status" value="1"/>
</dbReference>
<feature type="compositionally biased region" description="Polar residues" evidence="8">
    <location>
        <begin position="331"/>
        <end position="360"/>
    </location>
</feature>
<dbReference type="AlphaFoldDB" id="A0A4E0RIY9"/>
<evidence type="ECO:0000256" key="3">
    <source>
        <dbReference type="ARBA" id="ARBA00022692"/>
    </source>
</evidence>
<evidence type="ECO:0000313" key="11">
    <source>
        <dbReference type="EMBL" id="THD27515.1"/>
    </source>
</evidence>
<keyword evidence="12" id="KW-1185">Reference proteome</keyword>
<protein>
    <submittedName>
        <fullName evidence="11">SID1 transmembrane family member 1</fullName>
    </submittedName>
</protein>
<keyword evidence="5 9" id="KW-1133">Transmembrane helix</keyword>
<feature type="transmembrane region" description="Helical" evidence="9">
    <location>
        <begin position="831"/>
        <end position="851"/>
    </location>
</feature>
<dbReference type="GO" id="GO:0005886">
    <property type="term" value="C:plasma membrane"/>
    <property type="evidence" value="ECO:0007669"/>
    <property type="project" value="TreeGrafter"/>
</dbReference>
<dbReference type="PANTHER" id="PTHR12185:SF14">
    <property type="entry name" value="CHOLESTEROL UPTAKE PROTEIN 1"/>
    <property type="match status" value="1"/>
</dbReference>
<evidence type="ECO:0000256" key="8">
    <source>
        <dbReference type="SAM" id="MobiDB-lite"/>
    </source>
</evidence>
<dbReference type="GO" id="GO:0005764">
    <property type="term" value="C:lysosome"/>
    <property type="evidence" value="ECO:0007669"/>
    <property type="project" value="TreeGrafter"/>
</dbReference>
<dbReference type="EMBL" id="JXXN02000401">
    <property type="protein sequence ID" value="THD27515.1"/>
    <property type="molecule type" value="Genomic_DNA"/>
</dbReference>
<feature type="chain" id="PRO_5020021071" evidence="10">
    <location>
        <begin position="17"/>
        <end position="916"/>
    </location>
</feature>
<evidence type="ECO:0000256" key="4">
    <source>
        <dbReference type="ARBA" id="ARBA00022729"/>
    </source>
</evidence>
<keyword evidence="3 9" id="KW-0812">Transmembrane</keyword>
<evidence type="ECO:0000256" key="5">
    <source>
        <dbReference type="ARBA" id="ARBA00022989"/>
    </source>
</evidence>
<organism evidence="11 12">
    <name type="scientific">Fasciola hepatica</name>
    <name type="common">Liver fluke</name>
    <dbReference type="NCBI Taxonomy" id="6192"/>
    <lineage>
        <taxon>Eukaryota</taxon>
        <taxon>Metazoa</taxon>
        <taxon>Spiralia</taxon>
        <taxon>Lophotrochozoa</taxon>
        <taxon>Platyhelminthes</taxon>
        <taxon>Trematoda</taxon>
        <taxon>Digenea</taxon>
        <taxon>Plagiorchiida</taxon>
        <taxon>Echinostomata</taxon>
        <taxon>Echinostomatoidea</taxon>
        <taxon>Fasciolidae</taxon>
        <taxon>Fasciola</taxon>
    </lineage>
</organism>
<keyword evidence="6 9" id="KW-0472">Membrane</keyword>
<keyword evidence="4 10" id="KW-0732">Signal</keyword>
<comment type="subcellular location">
    <subcellularLocation>
        <location evidence="1">Membrane</location>
        <topology evidence="1">Multi-pass membrane protein</topology>
    </subcellularLocation>
</comment>
<feature type="transmembrane region" description="Helical" evidence="9">
    <location>
        <begin position="533"/>
        <end position="558"/>
    </location>
</feature>
<feature type="transmembrane region" description="Helical" evidence="9">
    <location>
        <begin position="773"/>
        <end position="792"/>
    </location>
</feature>